<sequence>MQLTRPDLARVLERAVAVEPVADVGWLAAPPPRSRVLRRRVALELGASLTDTADALFGWAVHRGAGLTIAPSGPVALGVTVVQAVRVGPLWFTAPCRVVDVVRGPDEAGFTYATLPHHPETGVESFRVLRDGDGLVFEIHAAARHDFWGSRIVPPAAHRVQDRVTAGYLAAARDLSRGSRPGTR</sequence>
<dbReference type="PIRSF" id="PIRSF010260">
    <property type="entry name" value="UCP010260"/>
    <property type="match status" value="1"/>
</dbReference>
<proteinExistence type="predicted"/>
<evidence type="ECO:0000313" key="2">
    <source>
        <dbReference type="EMBL" id="MBA8808125.1"/>
    </source>
</evidence>
<dbReference type="EMBL" id="JACGWV010000001">
    <property type="protein sequence ID" value="MBA8808125.1"/>
    <property type="molecule type" value="Genomic_DNA"/>
</dbReference>
<accession>A0A7W3PDN6</accession>
<evidence type="ECO:0000313" key="3">
    <source>
        <dbReference type="Proteomes" id="UP000540568"/>
    </source>
</evidence>
<protein>
    <submittedName>
        <fullName evidence="2">Uncharacterized protein (UPF0548 family)</fullName>
    </submittedName>
</protein>
<reference evidence="2 3" key="1">
    <citation type="submission" date="2020-07" db="EMBL/GenBank/DDBJ databases">
        <title>Sequencing the genomes of 1000 actinobacteria strains.</title>
        <authorList>
            <person name="Klenk H.-P."/>
        </authorList>
    </citation>
    <scope>NUCLEOTIDE SEQUENCE [LARGE SCALE GENOMIC DNA]</scope>
    <source>
        <strain evidence="2 3">DSM 44121</strain>
    </source>
</reference>
<feature type="domain" description="DUF1990" evidence="1">
    <location>
        <begin position="22"/>
        <end position="170"/>
    </location>
</feature>
<dbReference type="AlphaFoldDB" id="A0A7W3PDN6"/>
<dbReference type="InterPro" id="IPR014457">
    <property type="entry name" value="UCP010260"/>
</dbReference>
<comment type="caution">
    <text evidence="2">The sequence shown here is derived from an EMBL/GenBank/DDBJ whole genome shotgun (WGS) entry which is preliminary data.</text>
</comment>
<name>A0A7W3PDN6_9MICO</name>
<dbReference type="Proteomes" id="UP000540568">
    <property type="component" value="Unassembled WGS sequence"/>
</dbReference>
<dbReference type="RefSeq" id="WP_182615941.1">
    <property type="nucleotide sequence ID" value="NZ_BAAATF010000006.1"/>
</dbReference>
<dbReference type="PANTHER" id="PTHR34202:SF1">
    <property type="entry name" value="UPF0548 PROTEIN"/>
    <property type="match status" value="1"/>
</dbReference>
<keyword evidence="3" id="KW-1185">Reference proteome</keyword>
<gene>
    <name evidence="2" type="ORF">FHX71_002067</name>
</gene>
<dbReference type="InterPro" id="IPR018960">
    <property type="entry name" value="DUF1990"/>
</dbReference>
<dbReference type="PANTHER" id="PTHR34202">
    <property type="entry name" value="UPF0548 PROTEIN"/>
    <property type="match status" value="1"/>
</dbReference>
<organism evidence="2 3">
    <name type="scientific">Promicromonospora sukumoe</name>
    <dbReference type="NCBI Taxonomy" id="88382"/>
    <lineage>
        <taxon>Bacteria</taxon>
        <taxon>Bacillati</taxon>
        <taxon>Actinomycetota</taxon>
        <taxon>Actinomycetes</taxon>
        <taxon>Micrococcales</taxon>
        <taxon>Promicromonosporaceae</taxon>
        <taxon>Promicromonospora</taxon>
    </lineage>
</organism>
<dbReference type="Pfam" id="PF09348">
    <property type="entry name" value="DUF1990"/>
    <property type="match status" value="1"/>
</dbReference>
<evidence type="ECO:0000259" key="1">
    <source>
        <dbReference type="Pfam" id="PF09348"/>
    </source>
</evidence>